<keyword evidence="1" id="KW-0472">Membrane</keyword>
<keyword evidence="3" id="KW-1185">Reference proteome</keyword>
<dbReference type="EMBL" id="JAZHFS010000008">
    <property type="protein sequence ID" value="MEF2112621.1"/>
    <property type="molecule type" value="Genomic_DNA"/>
</dbReference>
<accession>A0ABU7UMY4</accession>
<dbReference type="Proteomes" id="UP001498469">
    <property type="component" value="Unassembled WGS sequence"/>
</dbReference>
<keyword evidence="1" id="KW-0812">Transmembrane</keyword>
<protein>
    <recommendedName>
        <fullName evidence="4">LXG domain of WXG superfamily protein</fullName>
    </recommendedName>
</protein>
<sequence>MSVMVIDYGAISDATSTATRLADIFESKKENFEHLVSNIKLVPTSRSNLANANECINKKNIQYQSKIDKLNLFGTKMSQFSQKAQKTDQRVASRITTDTKAFEKEKGIKVSRLAVILDAVKTDGISILSNVILGGKGLSQKEIRSLKDGIKDWYRQGGNRYLIGVAKDVLAVVAIVAVVLLAMPTGGLSLAALGPLLGATLGAQLCTGFELFKGASSMGYDIAALANYKSTGNATGSRWLDKKGGSDVLAVAGGGLGYAGGYLFGGEEGANAGKKGGEKYGKITFSTLSVATLAYGAVKTPLGLSKDFKALKKMGMYKELSNVGLMKKVAQKKIFCKDLKAGFGAAGIDKNFSISKLISPKFGSSNKFKFNAAVNVTRGVEKVFAGKGIIKGTIKNSNQVYEQMVGIKDSVMQPSIP</sequence>
<keyword evidence="1" id="KW-1133">Transmembrane helix</keyword>
<comment type="caution">
    <text evidence="2">The sequence shown here is derived from an EMBL/GenBank/DDBJ whole genome shotgun (WGS) entry which is preliminary data.</text>
</comment>
<name>A0ABU7UMY4_9CLOT</name>
<feature type="transmembrane region" description="Helical" evidence="1">
    <location>
        <begin position="161"/>
        <end position="182"/>
    </location>
</feature>
<evidence type="ECO:0008006" key="4">
    <source>
        <dbReference type="Google" id="ProtNLM"/>
    </source>
</evidence>
<proteinExistence type="predicted"/>
<evidence type="ECO:0000256" key="1">
    <source>
        <dbReference type="SAM" id="Phobius"/>
    </source>
</evidence>
<organism evidence="2 3">
    <name type="scientific">Clostridium frigoriphilum</name>
    <dbReference type="NCBI Taxonomy" id="443253"/>
    <lineage>
        <taxon>Bacteria</taxon>
        <taxon>Bacillati</taxon>
        <taxon>Bacillota</taxon>
        <taxon>Clostridia</taxon>
        <taxon>Eubacteriales</taxon>
        <taxon>Clostridiaceae</taxon>
        <taxon>Clostridium</taxon>
    </lineage>
</organism>
<evidence type="ECO:0000313" key="2">
    <source>
        <dbReference type="EMBL" id="MEF2112621.1"/>
    </source>
</evidence>
<reference evidence="2 3" key="1">
    <citation type="submission" date="2023-11" db="EMBL/GenBank/DDBJ databases">
        <title>Draft genome sequence of a psychrophilic Clostridium strain from permafrost water brine.</title>
        <authorList>
            <person name="Shcherbakova V.A."/>
            <person name="Trubitsyn V.E."/>
            <person name="Zakharyuk A.G."/>
        </authorList>
    </citation>
    <scope>NUCLEOTIDE SEQUENCE [LARGE SCALE GENOMIC DNA]</scope>
    <source>
        <strain evidence="2 3">14F</strain>
    </source>
</reference>
<dbReference type="RefSeq" id="WP_331702115.1">
    <property type="nucleotide sequence ID" value="NZ_JAZHFS010000008.1"/>
</dbReference>
<evidence type="ECO:0000313" key="3">
    <source>
        <dbReference type="Proteomes" id="UP001498469"/>
    </source>
</evidence>
<gene>
    <name evidence="2" type="ORF">SJI18_09910</name>
</gene>